<accession>A0AA85JHA9</accession>
<dbReference type="WBParaSite" id="TREG1_22940.1">
    <property type="protein sequence ID" value="TREG1_22940.1"/>
    <property type="gene ID" value="TREG1_22940"/>
</dbReference>
<evidence type="ECO:0000259" key="21">
    <source>
        <dbReference type="Pfam" id="PF01299"/>
    </source>
</evidence>
<evidence type="ECO:0000313" key="23">
    <source>
        <dbReference type="WBParaSite" id="TREG1_22940.1"/>
    </source>
</evidence>
<evidence type="ECO:0000256" key="2">
    <source>
        <dbReference type="ARBA" id="ARBA00004158"/>
    </source>
</evidence>
<keyword evidence="13" id="KW-0966">Cell projection</keyword>
<keyword evidence="9 20" id="KW-1133">Transmembrane helix</keyword>
<dbReference type="Pfam" id="PF01299">
    <property type="entry name" value="Lamp2-like_luminal"/>
    <property type="match status" value="1"/>
</dbReference>
<dbReference type="InterPro" id="IPR048528">
    <property type="entry name" value="Lamp2-like_luminal"/>
</dbReference>
<dbReference type="AlphaFoldDB" id="A0AA85JHA9"/>
<dbReference type="GO" id="GO:0031902">
    <property type="term" value="C:late endosome membrane"/>
    <property type="evidence" value="ECO:0007669"/>
    <property type="project" value="TreeGrafter"/>
</dbReference>
<evidence type="ECO:0000256" key="1">
    <source>
        <dbReference type="ARBA" id="ARBA00004151"/>
    </source>
</evidence>
<evidence type="ECO:0000256" key="11">
    <source>
        <dbReference type="ARBA" id="ARBA00023136"/>
    </source>
</evidence>
<evidence type="ECO:0000256" key="16">
    <source>
        <dbReference type="ARBA" id="ARBA00053950"/>
    </source>
</evidence>
<dbReference type="GO" id="GO:0072594">
    <property type="term" value="P:establishment of protein localization to organelle"/>
    <property type="evidence" value="ECO:0007669"/>
    <property type="project" value="TreeGrafter"/>
</dbReference>
<keyword evidence="12" id="KW-0325">Glycoprotein</keyword>
<evidence type="ECO:0000256" key="14">
    <source>
        <dbReference type="ARBA" id="ARBA00023329"/>
    </source>
</evidence>
<keyword evidence="6 20" id="KW-0812">Transmembrane</keyword>
<keyword evidence="10" id="KW-0770">Synapse</keyword>
<evidence type="ECO:0000256" key="9">
    <source>
        <dbReference type="ARBA" id="ARBA00022989"/>
    </source>
</evidence>
<protein>
    <recommendedName>
        <fullName evidence="18">Lysosome-associated membrane glycoprotein 5</fullName>
    </recommendedName>
    <alternativeName>
        <fullName evidence="19">Lysosome-associated membrane protein 5</fullName>
    </alternativeName>
</protein>
<keyword evidence="7" id="KW-0732">Signal</keyword>
<dbReference type="PANTHER" id="PTHR11506:SF35">
    <property type="entry name" value="LYSOSOME-ASSOCIATED MEMBRANE GLYCOPROTEIN 5"/>
    <property type="match status" value="1"/>
</dbReference>
<evidence type="ECO:0000256" key="12">
    <source>
        <dbReference type="ARBA" id="ARBA00023180"/>
    </source>
</evidence>
<evidence type="ECO:0000256" key="19">
    <source>
        <dbReference type="ARBA" id="ARBA00076257"/>
    </source>
</evidence>
<evidence type="ECO:0000256" key="3">
    <source>
        <dbReference type="ARBA" id="ARBA00004172"/>
    </source>
</evidence>
<evidence type="ECO:0000256" key="10">
    <source>
        <dbReference type="ARBA" id="ARBA00023018"/>
    </source>
</evidence>
<evidence type="ECO:0000256" key="17">
    <source>
        <dbReference type="ARBA" id="ARBA00060492"/>
    </source>
</evidence>
<evidence type="ECO:0000256" key="6">
    <source>
        <dbReference type="ARBA" id="ARBA00022692"/>
    </source>
</evidence>
<keyword evidence="11 20" id="KW-0472">Membrane</keyword>
<dbReference type="InterPro" id="IPR002000">
    <property type="entry name" value="Lysosome-assoc_membr_glycop"/>
</dbReference>
<reference evidence="22" key="1">
    <citation type="submission" date="2022-06" db="EMBL/GenBank/DDBJ databases">
        <authorList>
            <person name="Berger JAMES D."/>
            <person name="Berger JAMES D."/>
        </authorList>
    </citation>
    <scope>NUCLEOTIDE SEQUENCE [LARGE SCALE GENOMIC DNA]</scope>
</reference>
<sequence length="242" mass="27509">MYVFMGYKKHIRVLLFSLILYVYDKSITTVFAQSNQTSEVNTYTVVSRDNICILMKASIKIIVPLKDSRRNISTTVNSGDVNTTNVDGFCEDTRAILYITWDHNDGVLWTISFIFHLFTGGYYSLDSIDLDYRKNGSYVATKSNKEVFSIPVGSYYNCTKQQKIELFSNNAQDGMVRMIFETFQVEAFRSSKETNFVGTESRCTVEDRDHVVTSIVVIVAVVTMALIFLCTFCLTSDETDDA</sequence>
<keyword evidence="22" id="KW-1185">Reference proteome</keyword>
<evidence type="ECO:0000256" key="5">
    <source>
        <dbReference type="ARBA" id="ARBA00009644"/>
    </source>
</evidence>
<proteinExistence type="inferred from homology"/>
<dbReference type="GO" id="GO:0005765">
    <property type="term" value="C:lysosomal membrane"/>
    <property type="evidence" value="ECO:0007669"/>
    <property type="project" value="TreeGrafter"/>
</dbReference>
<evidence type="ECO:0000256" key="20">
    <source>
        <dbReference type="SAM" id="Phobius"/>
    </source>
</evidence>
<dbReference type="Gene3D" id="2.40.160.110">
    <property type="match status" value="1"/>
</dbReference>
<comment type="subcellular location">
    <subcellularLocation>
        <location evidence="4">Cell projection</location>
        <location evidence="4">Dendrite</location>
    </subcellularLocation>
    <subcellularLocation>
        <location evidence="17">Cell projection</location>
        <location evidence="17">Growth cone membrane</location>
        <topology evidence="17">Single-pass type I membrane protein</topology>
    </subcellularLocation>
    <subcellularLocation>
        <location evidence="15">Cytoplasmic vesicle</location>
        <location evidence="15">Secretory vesicle</location>
        <location evidence="15">Synaptic vesicle membrane</location>
        <topology evidence="15">Single-pass type I membrane protein</topology>
    </subcellularLocation>
    <subcellularLocation>
        <location evidence="2">Early endosome membrane</location>
        <topology evidence="2">Single-pass type I membrane protein</topology>
    </subcellularLocation>
    <subcellularLocation>
        <location evidence="1">Endoplasmic reticulum-Golgi intermediate compartment membrane</location>
        <topology evidence="1">Single-pass type I membrane protein</topology>
    </subcellularLocation>
    <subcellularLocation>
        <location evidence="3">Recycling endosome</location>
    </subcellularLocation>
</comment>
<dbReference type="Proteomes" id="UP000050795">
    <property type="component" value="Unassembled WGS sequence"/>
</dbReference>
<feature type="transmembrane region" description="Helical" evidence="20">
    <location>
        <begin position="211"/>
        <end position="234"/>
    </location>
</feature>
<feature type="domain" description="Lysosome-associated membrane glycoprotein 2-like luminal" evidence="21">
    <location>
        <begin position="39"/>
        <end position="168"/>
    </location>
</feature>
<evidence type="ECO:0000256" key="15">
    <source>
        <dbReference type="ARBA" id="ARBA00029428"/>
    </source>
</evidence>
<evidence type="ECO:0000256" key="13">
    <source>
        <dbReference type="ARBA" id="ARBA00023273"/>
    </source>
</evidence>
<evidence type="ECO:0000256" key="18">
    <source>
        <dbReference type="ARBA" id="ARBA00074379"/>
    </source>
</evidence>
<organism evidence="22 23">
    <name type="scientific">Trichobilharzia regenti</name>
    <name type="common">Nasal bird schistosome</name>
    <dbReference type="NCBI Taxonomy" id="157069"/>
    <lineage>
        <taxon>Eukaryota</taxon>
        <taxon>Metazoa</taxon>
        <taxon>Spiralia</taxon>
        <taxon>Lophotrochozoa</taxon>
        <taxon>Platyhelminthes</taxon>
        <taxon>Trematoda</taxon>
        <taxon>Digenea</taxon>
        <taxon>Strigeidida</taxon>
        <taxon>Schistosomatoidea</taxon>
        <taxon>Schistosomatidae</taxon>
        <taxon>Trichobilharzia</taxon>
    </lineage>
</organism>
<comment type="function">
    <text evidence="16">Plays a role in short-term synaptic plasticity in a subset of GABAergic neurons in the brain.</text>
</comment>
<dbReference type="GO" id="GO:0005886">
    <property type="term" value="C:plasma membrane"/>
    <property type="evidence" value="ECO:0007669"/>
    <property type="project" value="UniProtKB-SubCell"/>
</dbReference>
<evidence type="ECO:0000256" key="8">
    <source>
        <dbReference type="ARBA" id="ARBA00022753"/>
    </source>
</evidence>
<keyword evidence="8" id="KW-0967">Endosome</keyword>
<reference evidence="23" key="2">
    <citation type="submission" date="2023-11" db="UniProtKB">
        <authorList>
            <consortium name="WormBaseParasite"/>
        </authorList>
    </citation>
    <scope>IDENTIFICATION</scope>
</reference>
<evidence type="ECO:0000313" key="22">
    <source>
        <dbReference type="Proteomes" id="UP000050795"/>
    </source>
</evidence>
<name>A0AA85JHA9_TRIRE</name>
<evidence type="ECO:0000256" key="7">
    <source>
        <dbReference type="ARBA" id="ARBA00022729"/>
    </source>
</evidence>
<keyword evidence="14" id="KW-0968">Cytoplasmic vesicle</keyword>
<dbReference type="PANTHER" id="PTHR11506">
    <property type="entry name" value="LYSOSOME-ASSOCIATED MEMBRANE GLYCOPROTEIN"/>
    <property type="match status" value="1"/>
</dbReference>
<comment type="similarity">
    <text evidence="5">Belongs to the LAMP family.</text>
</comment>
<evidence type="ECO:0000256" key="4">
    <source>
        <dbReference type="ARBA" id="ARBA00004279"/>
    </source>
</evidence>